<dbReference type="PRINTS" id="PR01703">
    <property type="entry name" value="MNSODISMTASE"/>
</dbReference>
<dbReference type="EMBL" id="MN740283">
    <property type="protein sequence ID" value="QHT97828.1"/>
    <property type="molecule type" value="Genomic_DNA"/>
</dbReference>
<dbReference type="SUPFAM" id="SSF54719">
    <property type="entry name" value="Fe,Mn superoxide dismutase (SOD), C-terminal domain"/>
    <property type="match status" value="1"/>
</dbReference>
<evidence type="ECO:0000256" key="1">
    <source>
        <dbReference type="ARBA" id="ARBA00008714"/>
    </source>
</evidence>
<accession>A0A6C0IX12</accession>
<dbReference type="Gene3D" id="3.55.40.20">
    <property type="entry name" value="Iron/manganese superoxide dismutase, C-terminal domain"/>
    <property type="match status" value="1"/>
</dbReference>
<dbReference type="SUPFAM" id="SSF46609">
    <property type="entry name" value="Fe,Mn superoxide dismutase (SOD), N-terminal domain"/>
    <property type="match status" value="1"/>
</dbReference>
<evidence type="ECO:0000256" key="2">
    <source>
        <dbReference type="ARBA" id="ARBA00012682"/>
    </source>
</evidence>
<keyword evidence="4" id="KW-0560">Oxidoreductase</keyword>
<dbReference type="InterPro" id="IPR019833">
    <property type="entry name" value="Mn/Fe_SOD_BS"/>
</dbReference>
<dbReference type="GO" id="GO:0005737">
    <property type="term" value="C:cytoplasm"/>
    <property type="evidence" value="ECO:0007669"/>
    <property type="project" value="TreeGrafter"/>
</dbReference>
<dbReference type="InterPro" id="IPR019831">
    <property type="entry name" value="Mn/Fe_SOD_N"/>
</dbReference>
<evidence type="ECO:0000256" key="3">
    <source>
        <dbReference type="ARBA" id="ARBA00022723"/>
    </source>
</evidence>
<evidence type="ECO:0000256" key="4">
    <source>
        <dbReference type="ARBA" id="ARBA00023002"/>
    </source>
</evidence>
<protein>
    <recommendedName>
        <fullName evidence="2">superoxide dismutase</fullName>
        <ecNumber evidence="2">1.15.1.1</ecNumber>
    </recommendedName>
</protein>
<proteinExistence type="inferred from homology"/>
<dbReference type="Pfam" id="PF02777">
    <property type="entry name" value="Sod_Fe_C"/>
    <property type="match status" value="1"/>
</dbReference>
<name>A0A6C0IX12_9ZZZZ</name>
<dbReference type="AlphaFoldDB" id="A0A6C0IX12"/>
<dbReference type="Gene3D" id="1.10.287.990">
    <property type="entry name" value="Fe,Mn superoxide dismutase (SOD) domain"/>
    <property type="match status" value="1"/>
</dbReference>
<dbReference type="Pfam" id="PF00081">
    <property type="entry name" value="Sod_Fe_N"/>
    <property type="match status" value="1"/>
</dbReference>
<comment type="similarity">
    <text evidence="1">Belongs to the iron/manganese superoxide dismutase family.</text>
</comment>
<dbReference type="PANTHER" id="PTHR43595:SF2">
    <property type="entry name" value="SMALL RIBOSOMAL SUBUNIT PROTEIN MS42"/>
    <property type="match status" value="1"/>
</dbReference>
<organism evidence="7">
    <name type="scientific">viral metagenome</name>
    <dbReference type="NCBI Taxonomy" id="1070528"/>
    <lineage>
        <taxon>unclassified sequences</taxon>
        <taxon>metagenomes</taxon>
        <taxon>organismal metagenomes</taxon>
    </lineage>
</organism>
<dbReference type="GO" id="GO:0004784">
    <property type="term" value="F:superoxide dismutase activity"/>
    <property type="evidence" value="ECO:0007669"/>
    <property type="project" value="UniProtKB-EC"/>
</dbReference>
<dbReference type="InterPro" id="IPR036324">
    <property type="entry name" value="Mn/Fe_SOD_N_sf"/>
</dbReference>
<evidence type="ECO:0000313" key="7">
    <source>
        <dbReference type="EMBL" id="QHT97828.1"/>
    </source>
</evidence>
<evidence type="ECO:0000259" key="6">
    <source>
        <dbReference type="Pfam" id="PF02777"/>
    </source>
</evidence>
<feature type="domain" description="Manganese/iron superoxide dismutase N-terminal" evidence="5">
    <location>
        <begin position="6"/>
        <end position="85"/>
    </location>
</feature>
<keyword evidence="3" id="KW-0479">Metal-binding</keyword>
<sequence>MERSTFPVQPLPWKTDSFPGFLSSQSLNAHYELYRQAIAKMNQFAQQHPALQQLSLAQIMNDYLGEIGKTAAQAVNHEFFWKILSPTGGVPSGRLYQFIVDEFGSFPEFIQKFNDRALSQFGSGWVWLVYDPSTGFLLIDDGNDSYNPGVNGYIPLLALDLWEHSYYPDYGLQKQEYINNFWRYINWSYIEQLAAEHVFLNQLRVSHWPNLNSS</sequence>
<dbReference type="PROSITE" id="PS00088">
    <property type="entry name" value="SOD_MN"/>
    <property type="match status" value="1"/>
</dbReference>
<dbReference type="InterPro" id="IPR036314">
    <property type="entry name" value="SOD_C_sf"/>
</dbReference>
<dbReference type="InterPro" id="IPR001189">
    <property type="entry name" value="Mn/Fe_SOD"/>
</dbReference>
<dbReference type="InterPro" id="IPR019832">
    <property type="entry name" value="Mn/Fe_SOD_C"/>
</dbReference>
<feature type="domain" description="Manganese/iron superoxide dismutase C-terminal" evidence="6">
    <location>
        <begin position="91"/>
        <end position="192"/>
    </location>
</feature>
<reference evidence="7" key="1">
    <citation type="journal article" date="2020" name="Nature">
        <title>Giant virus diversity and host interactions through global metagenomics.</title>
        <authorList>
            <person name="Schulz F."/>
            <person name="Roux S."/>
            <person name="Paez-Espino D."/>
            <person name="Jungbluth S."/>
            <person name="Walsh D.A."/>
            <person name="Denef V.J."/>
            <person name="McMahon K.D."/>
            <person name="Konstantinidis K.T."/>
            <person name="Eloe-Fadrosh E.A."/>
            <person name="Kyrpides N.C."/>
            <person name="Woyke T."/>
        </authorList>
    </citation>
    <scope>NUCLEOTIDE SEQUENCE</scope>
    <source>
        <strain evidence="7">GVMAG-M-3300025572-1</strain>
    </source>
</reference>
<dbReference type="EC" id="1.15.1.1" evidence="2"/>
<dbReference type="GO" id="GO:0046872">
    <property type="term" value="F:metal ion binding"/>
    <property type="evidence" value="ECO:0007669"/>
    <property type="project" value="UniProtKB-KW"/>
</dbReference>
<evidence type="ECO:0000259" key="5">
    <source>
        <dbReference type="Pfam" id="PF00081"/>
    </source>
</evidence>
<dbReference type="PANTHER" id="PTHR43595">
    <property type="entry name" value="37S RIBOSOMAL PROTEIN S26, MITOCHONDRIAL"/>
    <property type="match status" value="1"/>
</dbReference>
<dbReference type="PIRSF" id="PIRSF000349">
    <property type="entry name" value="SODismutase"/>
    <property type="match status" value="1"/>
</dbReference>